<feature type="compositionally biased region" description="Polar residues" evidence="1">
    <location>
        <begin position="23"/>
        <end position="39"/>
    </location>
</feature>
<protein>
    <submittedName>
        <fullName evidence="2">Uncharacterized protein</fullName>
    </submittedName>
</protein>
<dbReference type="EMBL" id="JAIWYP010000011">
    <property type="protein sequence ID" value="KAH3734632.1"/>
    <property type="molecule type" value="Genomic_DNA"/>
</dbReference>
<proteinExistence type="predicted"/>
<reference evidence="2" key="2">
    <citation type="submission" date="2020-11" db="EMBL/GenBank/DDBJ databases">
        <authorList>
            <person name="McCartney M.A."/>
            <person name="Auch B."/>
            <person name="Kono T."/>
            <person name="Mallez S."/>
            <person name="Becker A."/>
            <person name="Gohl D.M."/>
            <person name="Silverstein K.A.T."/>
            <person name="Koren S."/>
            <person name="Bechman K.B."/>
            <person name="Herman A."/>
            <person name="Abrahante J.E."/>
            <person name="Garbe J."/>
        </authorList>
    </citation>
    <scope>NUCLEOTIDE SEQUENCE</scope>
    <source>
        <strain evidence="2">Duluth1</strain>
        <tissue evidence="2">Whole animal</tissue>
    </source>
</reference>
<accession>A0A9D4HVN2</accession>
<evidence type="ECO:0000313" key="3">
    <source>
        <dbReference type="Proteomes" id="UP000828390"/>
    </source>
</evidence>
<feature type="compositionally biased region" description="Acidic residues" evidence="1">
    <location>
        <begin position="90"/>
        <end position="101"/>
    </location>
</feature>
<name>A0A9D4HVN2_DREPO</name>
<gene>
    <name evidence="2" type="ORF">DPMN_041071</name>
</gene>
<sequence length="101" mass="11507">SNHPENLEGTKSPPFTPVETVPPKNSLQAEPSGSRSNQENRAKFIKVNNPDIEKSNLLKRLAEEVLKEYPHPEKKRLLLSITESDGKLSDEEEKKEEEEEK</sequence>
<feature type="non-terminal residue" evidence="2">
    <location>
        <position position="1"/>
    </location>
</feature>
<dbReference type="AlphaFoldDB" id="A0A9D4HVN2"/>
<keyword evidence="3" id="KW-1185">Reference proteome</keyword>
<dbReference type="Proteomes" id="UP000828390">
    <property type="component" value="Unassembled WGS sequence"/>
</dbReference>
<feature type="region of interest" description="Disordered" evidence="1">
    <location>
        <begin position="1"/>
        <end position="51"/>
    </location>
</feature>
<organism evidence="2 3">
    <name type="scientific">Dreissena polymorpha</name>
    <name type="common">Zebra mussel</name>
    <name type="synonym">Mytilus polymorpha</name>
    <dbReference type="NCBI Taxonomy" id="45954"/>
    <lineage>
        <taxon>Eukaryota</taxon>
        <taxon>Metazoa</taxon>
        <taxon>Spiralia</taxon>
        <taxon>Lophotrochozoa</taxon>
        <taxon>Mollusca</taxon>
        <taxon>Bivalvia</taxon>
        <taxon>Autobranchia</taxon>
        <taxon>Heteroconchia</taxon>
        <taxon>Euheterodonta</taxon>
        <taxon>Imparidentia</taxon>
        <taxon>Neoheterodontei</taxon>
        <taxon>Myida</taxon>
        <taxon>Dreissenoidea</taxon>
        <taxon>Dreissenidae</taxon>
        <taxon>Dreissena</taxon>
    </lineage>
</organism>
<reference evidence="2" key="1">
    <citation type="journal article" date="2019" name="bioRxiv">
        <title>The Genome of the Zebra Mussel, Dreissena polymorpha: A Resource for Invasive Species Research.</title>
        <authorList>
            <person name="McCartney M.A."/>
            <person name="Auch B."/>
            <person name="Kono T."/>
            <person name="Mallez S."/>
            <person name="Zhang Y."/>
            <person name="Obille A."/>
            <person name="Becker A."/>
            <person name="Abrahante J.E."/>
            <person name="Garbe J."/>
            <person name="Badalamenti J.P."/>
            <person name="Herman A."/>
            <person name="Mangelson H."/>
            <person name="Liachko I."/>
            <person name="Sullivan S."/>
            <person name="Sone E.D."/>
            <person name="Koren S."/>
            <person name="Silverstein K.A.T."/>
            <person name="Beckman K.B."/>
            <person name="Gohl D.M."/>
        </authorList>
    </citation>
    <scope>NUCLEOTIDE SEQUENCE</scope>
    <source>
        <strain evidence="2">Duluth1</strain>
        <tissue evidence="2">Whole animal</tissue>
    </source>
</reference>
<evidence type="ECO:0000256" key="1">
    <source>
        <dbReference type="SAM" id="MobiDB-lite"/>
    </source>
</evidence>
<feature type="region of interest" description="Disordered" evidence="1">
    <location>
        <begin position="69"/>
        <end position="101"/>
    </location>
</feature>
<comment type="caution">
    <text evidence="2">The sequence shown here is derived from an EMBL/GenBank/DDBJ whole genome shotgun (WGS) entry which is preliminary data.</text>
</comment>
<evidence type="ECO:0000313" key="2">
    <source>
        <dbReference type="EMBL" id="KAH3734632.1"/>
    </source>
</evidence>